<dbReference type="InterPro" id="IPR019775">
    <property type="entry name" value="WD40_repeat_CS"/>
</dbReference>
<dbReference type="InterPro" id="IPR020472">
    <property type="entry name" value="WD40_PAC1"/>
</dbReference>
<keyword evidence="2" id="KW-0677">Repeat</keyword>
<dbReference type="PROSITE" id="PS50082">
    <property type="entry name" value="WD_REPEATS_2"/>
    <property type="match status" value="2"/>
</dbReference>
<keyword evidence="5" id="KW-1185">Reference proteome</keyword>
<evidence type="ECO:0000313" key="4">
    <source>
        <dbReference type="EMBL" id="KIN93865.1"/>
    </source>
</evidence>
<feature type="non-terminal residue" evidence="4">
    <location>
        <position position="189"/>
    </location>
</feature>
<dbReference type="InterPro" id="IPR001680">
    <property type="entry name" value="WD40_rpt"/>
</dbReference>
<dbReference type="SUPFAM" id="SSF50978">
    <property type="entry name" value="WD40 repeat-like"/>
    <property type="match status" value="1"/>
</dbReference>
<dbReference type="Proteomes" id="UP000054217">
    <property type="component" value="Unassembled WGS sequence"/>
</dbReference>
<dbReference type="PROSITE" id="PS00678">
    <property type="entry name" value="WD_REPEATS_1"/>
    <property type="match status" value="1"/>
</dbReference>
<dbReference type="InterPro" id="IPR015943">
    <property type="entry name" value="WD40/YVTN_repeat-like_dom_sf"/>
</dbReference>
<evidence type="ECO:0000256" key="1">
    <source>
        <dbReference type="ARBA" id="ARBA00022574"/>
    </source>
</evidence>
<proteinExistence type="predicted"/>
<dbReference type="SMART" id="SM00320">
    <property type="entry name" value="WD40"/>
    <property type="match status" value="3"/>
</dbReference>
<protein>
    <submittedName>
        <fullName evidence="4">Uncharacterized protein</fullName>
    </submittedName>
</protein>
<reference evidence="5" key="2">
    <citation type="submission" date="2015-01" db="EMBL/GenBank/DDBJ databases">
        <title>Evolutionary Origins and Diversification of the Mycorrhizal Mutualists.</title>
        <authorList>
            <consortium name="DOE Joint Genome Institute"/>
            <consortium name="Mycorrhizal Genomics Consortium"/>
            <person name="Kohler A."/>
            <person name="Kuo A."/>
            <person name="Nagy L.G."/>
            <person name="Floudas D."/>
            <person name="Copeland A."/>
            <person name="Barry K.W."/>
            <person name="Cichocki N."/>
            <person name="Veneault-Fourrey C."/>
            <person name="LaButti K."/>
            <person name="Lindquist E.A."/>
            <person name="Lipzen A."/>
            <person name="Lundell T."/>
            <person name="Morin E."/>
            <person name="Murat C."/>
            <person name="Riley R."/>
            <person name="Ohm R."/>
            <person name="Sun H."/>
            <person name="Tunlid A."/>
            <person name="Henrissat B."/>
            <person name="Grigoriev I.V."/>
            <person name="Hibbett D.S."/>
            <person name="Martin F."/>
        </authorList>
    </citation>
    <scope>NUCLEOTIDE SEQUENCE [LARGE SCALE GENOMIC DNA]</scope>
    <source>
        <strain evidence="5">Marx 270</strain>
    </source>
</reference>
<sequence>LEGHTGGLKSVGFSSDGKRIVSGSFDKTVRIWDTERGVQIGGPLEGHIYGVSSVGFSSDGKRIVSGSYDKTVRIWDAERGVQIGGLLEGHTDGVNSVGFSSDGKKIVMGSEIGVADVCADEDMWYEPVKLFDDGWIRGPKGRLLLWIPPTFWNKFYSMWNTVVIPRGGIELDLSKMVHGNKWQQCFNAI</sequence>
<dbReference type="InterPro" id="IPR036322">
    <property type="entry name" value="WD40_repeat_dom_sf"/>
</dbReference>
<name>A0A0C3NDM2_PISTI</name>
<evidence type="ECO:0000256" key="3">
    <source>
        <dbReference type="PROSITE-ProRule" id="PRU00221"/>
    </source>
</evidence>
<dbReference type="PANTHER" id="PTHR22847">
    <property type="entry name" value="WD40 REPEAT PROTEIN"/>
    <property type="match status" value="1"/>
</dbReference>
<evidence type="ECO:0000313" key="5">
    <source>
        <dbReference type="Proteomes" id="UP000054217"/>
    </source>
</evidence>
<feature type="repeat" description="WD" evidence="3">
    <location>
        <begin position="1"/>
        <end position="37"/>
    </location>
</feature>
<gene>
    <name evidence="4" type="ORF">M404DRAFT_78983</name>
</gene>
<dbReference type="Pfam" id="PF00400">
    <property type="entry name" value="WD40"/>
    <property type="match status" value="3"/>
</dbReference>
<dbReference type="EMBL" id="KN832129">
    <property type="protein sequence ID" value="KIN93865.1"/>
    <property type="molecule type" value="Genomic_DNA"/>
</dbReference>
<dbReference type="STRING" id="870435.A0A0C3NDM2"/>
<dbReference type="InParanoid" id="A0A0C3NDM2"/>
<dbReference type="PANTHER" id="PTHR22847:SF637">
    <property type="entry name" value="WD REPEAT DOMAIN 5B"/>
    <property type="match status" value="1"/>
</dbReference>
<evidence type="ECO:0000256" key="2">
    <source>
        <dbReference type="ARBA" id="ARBA00022737"/>
    </source>
</evidence>
<feature type="repeat" description="WD" evidence="3">
    <location>
        <begin position="44"/>
        <end position="76"/>
    </location>
</feature>
<dbReference type="HOGENOM" id="CLU_000288_57_19_1"/>
<dbReference type="AlphaFoldDB" id="A0A0C3NDM2"/>
<accession>A0A0C3NDM2</accession>
<dbReference type="GO" id="GO:1990234">
    <property type="term" value="C:transferase complex"/>
    <property type="evidence" value="ECO:0007669"/>
    <property type="project" value="UniProtKB-ARBA"/>
</dbReference>
<dbReference type="OrthoDB" id="6262491at2759"/>
<organism evidence="4 5">
    <name type="scientific">Pisolithus tinctorius Marx 270</name>
    <dbReference type="NCBI Taxonomy" id="870435"/>
    <lineage>
        <taxon>Eukaryota</taxon>
        <taxon>Fungi</taxon>
        <taxon>Dikarya</taxon>
        <taxon>Basidiomycota</taxon>
        <taxon>Agaricomycotina</taxon>
        <taxon>Agaricomycetes</taxon>
        <taxon>Agaricomycetidae</taxon>
        <taxon>Boletales</taxon>
        <taxon>Sclerodermatineae</taxon>
        <taxon>Pisolithaceae</taxon>
        <taxon>Pisolithus</taxon>
    </lineage>
</organism>
<reference evidence="4 5" key="1">
    <citation type="submission" date="2014-04" db="EMBL/GenBank/DDBJ databases">
        <authorList>
            <consortium name="DOE Joint Genome Institute"/>
            <person name="Kuo A."/>
            <person name="Kohler A."/>
            <person name="Costa M.D."/>
            <person name="Nagy L.G."/>
            <person name="Floudas D."/>
            <person name="Copeland A."/>
            <person name="Barry K.W."/>
            <person name="Cichocki N."/>
            <person name="Veneault-Fourrey C."/>
            <person name="LaButti K."/>
            <person name="Lindquist E.A."/>
            <person name="Lipzen A."/>
            <person name="Lundell T."/>
            <person name="Morin E."/>
            <person name="Murat C."/>
            <person name="Sun H."/>
            <person name="Tunlid A."/>
            <person name="Henrissat B."/>
            <person name="Grigoriev I.V."/>
            <person name="Hibbett D.S."/>
            <person name="Martin F."/>
            <person name="Nordberg H.P."/>
            <person name="Cantor M.N."/>
            <person name="Hua S.X."/>
        </authorList>
    </citation>
    <scope>NUCLEOTIDE SEQUENCE [LARGE SCALE GENOMIC DNA]</scope>
    <source>
        <strain evidence="4 5">Marx 270</strain>
    </source>
</reference>
<keyword evidence="1 3" id="KW-0853">WD repeat</keyword>
<dbReference type="PROSITE" id="PS50294">
    <property type="entry name" value="WD_REPEATS_REGION"/>
    <property type="match status" value="2"/>
</dbReference>
<feature type="non-terminal residue" evidence="4">
    <location>
        <position position="1"/>
    </location>
</feature>
<dbReference type="PRINTS" id="PR00320">
    <property type="entry name" value="GPROTEINBRPT"/>
</dbReference>
<dbReference type="Gene3D" id="2.130.10.10">
    <property type="entry name" value="YVTN repeat-like/Quinoprotein amine dehydrogenase"/>
    <property type="match status" value="2"/>
</dbReference>